<dbReference type="PANTHER" id="PTHR41930">
    <property type="entry name" value="UPF0200 PROTEIN MJ1399"/>
    <property type="match status" value="1"/>
</dbReference>
<gene>
    <name evidence="4" type="primary">fliE</name>
    <name evidence="4" type="ORF">EF807_06230</name>
</gene>
<evidence type="ECO:0000256" key="2">
    <source>
        <dbReference type="ARBA" id="ARBA00022840"/>
    </source>
</evidence>
<dbReference type="HAMAP" id="MF_01111">
    <property type="entry name" value="UPF0200"/>
    <property type="match status" value="1"/>
</dbReference>
<evidence type="ECO:0000313" key="4">
    <source>
        <dbReference type="EMBL" id="RZN68241.1"/>
    </source>
</evidence>
<feature type="binding site" evidence="3">
    <location>
        <begin position="12"/>
        <end position="19"/>
    </location>
    <ligand>
        <name>ATP</name>
        <dbReference type="ChEBI" id="CHEBI:30616"/>
    </ligand>
</feature>
<organism evidence="4 5">
    <name type="scientific">Candidatus Methanolliviera hydrocarbonicum</name>
    <dbReference type="NCBI Taxonomy" id="2491085"/>
    <lineage>
        <taxon>Archaea</taxon>
        <taxon>Methanobacteriati</taxon>
        <taxon>Methanobacteriota</taxon>
        <taxon>Candidatus Methanoliparia</taxon>
        <taxon>Candidatus Methanoliparales</taxon>
        <taxon>Candidatus Methanollivieraceae</taxon>
        <taxon>Candidatus Methanolliviera</taxon>
    </lineage>
</organism>
<name>A0A520KWV2_9EURY</name>
<keyword evidence="1 3" id="KW-0547">Nucleotide-binding</keyword>
<dbReference type="PANTHER" id="PTHR41930:SF1">
    <property type="entry name" value="DEPHOSPHO-COA KINASE"/>
    <property type="match status" value="1"/>
</dbReference>
<dbReference type="SUPFAM" id="SSF52540">
    <property type="entry name" value="P-loop containing nucleoside triphosphate hydrolases"/>
    <property type="match status" value="1"/>
</dbReference>
<keyword evidence="4" id="KW-0282">Flagellum</keyword>
<protein>
    <recommendedName>
        <fullName evidence="3">UPF0200 protein EF807_06230</fullName>
    </recommendedName>
</protein>
<sequence>MRRDHKIVGITGLPASGKTEVSKVMEDMGIPTIRMGDVVRKDAPRIEDVGRFADLLRKKEGMDAIAKRCLPRIEEILKDRAINIILIEGIRNLEEVEFFKSSFSDNFILIAIDSPDRKRFRRVLKRGREDVTRDFESFKRRDTREMNWGIDRVIEMADMKIKNDSSLEDLKKKVRDIVEMLV</sequence>
<evidence type="ECO:0000313" key="5">
    <source>
        <dbReference type="Proteomes" id="UP000320766"/>
    </source>
</evidence>
<dbReference type="InterPro" id="IPR022970">
    <property type="entry name" value="NTP_hydrolase-rel"/>
</dbReference>
<proteinExistence type="inferred from homology"/>
<dbReference type="GO" id="GO:0005524">
    <property type="term" value="F:ATP binding"/>
    <property type="evidence" value="ECO:0007669"/>
    <property type="project" value="UniProtKB-UniRule"/>
</dbReference>
<dbReference type="Gene3D" id="3.40.50.300">
    <property type="entry name" value="P-loop containing nucleotide triphosphate hydrolases"/>
    <property type="match status" value="1"/>
</dbReference>
<evidence type="ECO:0000256" key="1">
    <source>
        <dbReference type="ARBA" id="ARBA00022741"/>
    </source>
</evidence>
<accession>A0A520KWV2</accession>
<keyword evidence="4" id="KW-0969">Cilium</keyword>
<dbReference type="Pfam" id="PF13238">
    <property type="entry name" value="AAA_18"/>
    <property type="match status" value="1"/>
</dbReference>
<dbReference type="EMBL" id="RXIL01000113">
    <property type="protein sequence ID" value="RZN68241.1"/>
    <property type="molecule type" value="Genomic_DNA"/>
</dbReference>
<dbReference type="AlphaFoldDB" id="A0A520KWV2"/>
<evidence type="ECO:0000256" key="3">
    <source>
        <dbReference type="HAMAP-Rule" id="MF_01111"/>
    </source>
</evidence>
<dbReference type="InterPro" id="IPR027417">
    <property type="entry name" value="P-loop_NTPase"/>
</dbReference>
<keyword evidence="4" id="KW-0966">Cell projection</keyword>
<comment type="similarity">
    <text evidence="3">Belongs to the UPF0200 family.</text>
</comment>
<dbReference type="Proteomes" id="UP000320766">
    <property type="component" value="Unassembled WGS sequence"/>
</dbReference>
<comment type="caution">
    <text evidence="4">The sequence shown here is derived from an EMBL/GenBank/DDBJ whole genome shotgun (WGS) entry which is preliminary data.</text>
</comment>
<keyword evidence="2 3" id="KW-0067">ATP-binding</keyword>
<reference evidence="4 5" key="1">
    <citation type="journal article" date="2019" name="Nat. Microbiol.">
        <title>Wide diversity of methane and short-chain alkane metabolisms in uncultured archaea.</title>
        <authorList>
            <person name="Borrel G."/>
            <person name="Adam P.S."/>
            <person name="McKay L.J."/>
            <person name="Chen L.X."/>
            <person name="Sierra-Garcia I.N."/>
            <person name="Sieber C.M."/>
            <person name="Letourneur Q."/>
            <person name="Ghozlane A."/>
            <person name="Andersen G.L."/>
            <person name="Li W.J."/>
            <person name="Hallam S.J."/>
            <person name="Muyzer G."/>
            <person name="de Oliveira V.M."/>
            <person name="Inskeep W.P."/>
            <person name="Banfield J.F."/>
            <person name="Gribaldo S."/>
        </authorList>
    </citation>
    <scope>NUCLEOTIDE SEQUENCE [LARGE SCALE GENOMIC DNA]</scope>
    <source>
        <strain evidence="4">NM1b</strain>
    </source>
</reference>